<evidence type="ECO:0000313" key="1">
    <source>
        <dbReference type="EMBL" id="SBT43166.1"/>
    </source>
</evidence>
<dbReference type="RefSeq" id="WP_046566633.1">
    <property type="nucleotide sequence ID" value="NZ_LT594323.1"/>
</dbReference>
<accession>A0A1A8ZH65</accession>
<gene>
    <name evidence="1" type="ORF">GA0070611_2225</name>
</gene>
<dbReference type="PATRIC" id="fig|261654.4.peg.2267"/>
<dbReference type="InterPro" id="IPR011747">
    <property type="entry name" value="CHP02241"/>
</dbReference>
<dbReference type="Pfam" id="PF06841">
    <property type="entry name" value="Phage_T4_gp19"/>
    <property type="match status" value="1"/>
</dbReference>
<evidence type="ECO:0000313" key="2">
    <source>
        <dbReference type="Proteomes" id="UP000199385"/>
    </source>
</evidence>
<sequence>MAELTFQESYRTHGFLVEIEGTQCPVTKVTGLNEGMTETIEQPDGGSPTVHKISSGIIKFDTLVIERNMDGSRFDGFFKDWFAEMFQLNGNTNTSSVRRNGAVIKLENGQEVLRFAFYGAWVKSSKLSDLEAGSSGLFKQTLELEHEGLERVS</sequence>
<proteinExistence type="predicted"/>
<dbReference type="AlphaFoldDB" id="A0A1A8ZH65"/>
<dbReference type="EMBL" id="LT594323">
    <property type="protein sequence ID" value="SBT43166.1"/>
    <property type="molecule type" value="Genomic_DNA"/>
</dbReference>
<dbReference type="PANTHER" id="PTHR38009:SF1">
    <property type="entry name" value="CONSERVED HYPOTHETICAL PHAGE TAIL PROTEIN"/>
    <property type="match status" value="1"/>
</dbReference>
<reference evidence="2" key="1">
    <citation type="submission" date="2016-06" db="EMBL/GenBank/DDBJ databases">
        <authorList>
            <person name="Varghese N."/>
            <person name="Submissions Spin"/>
        </authorList>
    </citation>
    <scope>NUCLEOTIDE SEQUENCE [LARGE SCALE GENOMIC DNA]</scope>
    <source>
        <strain evidence="2">DSM 44815</strain>
    </source>
</reference>
<keyword evidence="2" id="KW-1185">Reference proteome</keyword>
<dbReference type="OrthoDB" id="9790161at2"/>
<dbReference type="STRING" id="261654.GA0070611_2225"/>
<dbReference type="InterPro" id="IPR010667">
    <property type="entry name" value="Phage_T4_Gp19"/>
</dbReference>
<dbReference type="GO" id="GO:0005198">
    <property type="term" value="F:structural molecule activity"/>
    <property type="evidence" value="ECO:0007669"/>
    <property type="project" value="InterPro"/>
</dbReference>
<protein>
    <submittedName>
        <fullName evidence="1">Conserved hypothetical phage tail region protein</fullName>
    </submittedName>
</protein>
<name>A0A1A8ZH65_9ACTN</name>
<organism evidence="1 2">
    <name type="scientific">Micromonospora auratinigra</name>
    <dbReference type="NCBI Taxonomy" id="261654"/>
    <lineage>
        <taxon>Bacteria</taxon>
        <taxon>Bacillati</taxon>
        <taxon>Actinomycetota</taxon>
        <taxon>Actinomycetes</taxon>
        <taxon>Micromonosporales</taxon>
        <taxon>Micromonosporaceae</taxon>
        <taxon>Micromonospora</taxon>
    </lineage>
</organism>
<dbReference type="PANTHER" id="PTHR38009">
    <property type="entry name" value="CONSERVED HYPOTHETICAL PHAGE TAIL PROTEIN"/>
    <property type="match status" value="1"/>
</dbReference>
<dbReference type="Proteomes" id="UP000199385">
    <property type="component" value="Chromosome I"/>
</dbReference>